<dbReference type="EMBL" id="JANJYI010000007">
    <property type="protein sequence ID" value="KAK2642253.1"/>
    <property type="molecule type" value="Genomic_DNA"/>
</dbReference>
<name>A0AAD9TUM9_9ROSI</name>
<accession>A0AAD9TUM9</accession>
<evidence type="ECO:0000313" key="2">
    <source>
        <dbReference type="Proteomes" id="UP001280121"/>
    </source>
</evidence>
<protein>
    <submittedName>
        <fullName evidence="1">Uncharacterized protein</fullName>
    </submittedName>
</protein>
<comment type="caution">
    <text evidence="1">The sequence shown here is derived from an EMBL/GenBank/DDBJ whole genome shotgun (WGS) entry which is preliminary data.</text>
</comment>
<keyword evidence="2" id="KW-1185">Reference proteome</keyword>
<sequence length="65" mass="7563">MRMLSYGLVVDVVDKYVRIDESTAIESLKKFVWTVIEIFSDEYLRSPNSNDIARLLAEVEHRGFP</sequence>
<dbReference type="Proteomes" id="UP001280121">
    <property type="component" value="Unassembled WGS sequence"/>
</dbReference>
<organism evidence="1 2">
    <name type="scientific">Dipteronia dyeriana</name>
    <dbReference type="NCBI Taxonomy" id="168575"/>
    <lineage>
        <taxon>Eukaryota</taxon>
        <taxon>Viridiplantae</taxon>
        <taxon>Streptophyta</taxon>
        <taxon>Embryophyta</taxon>
        <taxon>Tracheophyta</taxon>
        <taxon>Spermatophyta</taxon>
        <taxon>Magnoliopsida</taxon>
        <taxon>eudicotyledons</taxon>
        <taxon>Gunneridae</taxon>
        <taxon>Pentapetalae</taxon>
        <taxon>rosids</taxon>
        <taxon>malvids</taxon>
        <taxon>Sapindales</taxon>
        <taxon>Sapindaceae</taxon>
        <taxon>Hippocastanoideae</taxon>
        <taxon>Acereae</taxon>
        <taxon>Dipteronia</taxon>
    </lineage>
</organism>
<proteinExistence type="predicted"/>
<dbReference type="PANTHER" id="PTHR47150:SF7">
    <property type="entry name" value="NUCLEASE"/>
    <property type="match status" value="1"/>
</dbReference>
<evidence type="ECO:0000313" key="1">
    <source>
        <dbReference type="EMBL" id="KAK2642253.1"/>
    </source>
</evidence>
<dbReference type="AlphaFoldDB" id="A0AAD9TUM9"/>
<gene>
    <name evidence="1" type="ORF">Ddye_024016</name>
</gene>
<dbReference type="PANTHER" id="PTHR47150">
    <property type="entry name" value="OS12G0169200 PROTEIN"/>
    <property type="match status" value="1"/>
</dbReference>
<reference evidence="1" key="1">
    <citation type="journal article" date="2023" name="Plant J.">
        <title>Genome sequences and population genomics provide insights into the demographic history, inbreeding, and mutation load of two 'living fossil' tree species of Dipteronia.</title>
        <authorList>
            <person name="Feng Y."/>
            <person name="Comes H.P."/>
            <person name="Chen J."/>
            <person name="Zhu S."/>
            <person name="Lu R."/>
            <person name="Zhang X."/>
            <person name="Li P."/>
            <person name="Qiu J."/>
            <person name="Olsen K.M."/>
            <person name="Qiu Y."/>
        </authorList>
    </citation>
    <scope>NUCLEOTIDE SEQUENCE</scope>
    <source>
        <strain evidence="1">KIB01</strain>
    </source>
</reference>